<dbReference type="Proteomes" id="UP000789759">
    <property type="component" value="Unassembled WGS sequence"/>
</dbReference>
<comment type="caution">
    <text evidence="4">The sequence shown here is derived from an EMBL/GenBank/DDBJ whole genome shotgun (WGS) entry which is preliminary data.</text>
</comment>
<evidence type="ECO:0000313" key="5">
    <source>
        <dbReference type="Proteomes" id="UP000789759"/>
    </source>
</evidence>
<protein>
    <submittedName>
        <fullName evidence="4">22937_t:CDS:1</fullName>
    </submittedName>
</protein>
<dbReference type="Pfam" id="PF00067">
    <property type="entry name" value="p450"/>
    <property type="match status" value="1"/>
</dbReference>
<dbReference type="CDD" id="cd11041">
    <property type="entry name" value="CYP503A1-like"/>
    <property type="match status" value="1"/>
</dbReference>
<comment type="cofactor">
    <cofactor evidence="1">
        <name>heme</name>
        <dbReference type="ChEBI" id="CHEBI:30413"/>
    </cofactor>
</comment>
<accession>A0A9N9HZB8</accession>
<keyword evidence="3" id="KW-0479">Metal-binding</keyword>
<name>A0A9N9HZB8_9GLOM</name>
<dbReference type="OrthoDB" id="1844152at2759"/>
<dbReference type="InterPro" id="IPR001128">
    <property type="entry name" value="Cyt_P450"/>
</dbReference>
<dbReference type="GO" id="GO:0016705">
    <property type="term" value="F:oxidoreductase activity, acting on paired donors, with incorporation or reduction of molecular oxygen"/>
    <property type="evidence" value="ECO:0007669"/>
    <property type="project" value="InterPro"/>
</dbReference>
<dbReference type="EMBL" id="CAJVQA010012079">
    <property type="protein sequence ID" value="CAG8713431.1"/>
    <property type="molecule type" value="Genomic_DNA"/>
</dbReference>
<evidence type="ECO:0000313" key="4">
    <source>
        <dbReference type="EMBL" id="CAG8713431.1"/>
    </source>
</evidence>
<evidence type="ECO:0000256" key="3">
    <source>
        <dbReference type="ARBA" id="ARBA00022723"/>
    </source>
</evidence>
<dbReference type="Gene3D" id="1.10.630.10">
    <property type="entry name" value="Cytochrome P450"/>
    <property type="match status" value="1"/>
</dbReference>
<dbReference type="GO" id="GO:0004497">
    <property type="term" value="F:monooxygenase activity"/>
    <property type="evidence" value="ECO:0007669"/>
    <property type="project" value="InterPro"/>
</dbReference>
<dbReference type="PANTHER" id="PTHR46206">
    <property type="entry name" value="CYTOCHROME P450"/>
    <property type="match status" value="1"/>
</dbReference>
<evidence type="ECO:0000256" key="2">
    <source>
        <dbReference type="ARBA" id="ARBA00010617"/>
    </source>
</evidence>
<proteinExistence type="inferred from homology"/>
<feature type="non-terminal residue" evidence="4">
    <location>
        <position position="415"/>
    </location>
</feature>
<keyword evidence="5" id="KW-1185">Reference proteome</keyword>
<dbReference type="AlphaFoldDB" id="A0A9N9HZB8"/>
<dbReference type="InterPro" id="IPR036396">
    <property type="entry name" value="Cyt_P450_sf"/>
</dbReference>
<reference evidence="4" key="1">
    <citation type="submission" date="2021-06" db="EMBL/GenBank/DDBJ databases">
        <authorList>
            <person name="Kallberg Y."/>
            <person name="Tangrot J."/>
            <person name="Rosling A."/>
        </authorList>
    </citation>
    <scope>NUCLEOTIDE SEQUENCE</scope>
    <source>
        <strain evidence="4">FL966</strain>
    </source>
</reference>
<evidence type="ECO:0000256" key="1">
    <source>
        <dbReference type="ARBA" id="ARBA00001971"/>
    </source>
</evidence>
<gene>
    <name evidence="4" type="ORF">CPELLU_LOCUS12456</name>
</gene>
<dbReference type="GO" id="GO:0005506">
    <property type="term" value="F:iron ion binding"/>
    <property type="evidence" value="ECO:0007669"/>
    <property type="project" value="InterPro"/>
</dbReference>
<dbReference type="GO" id="GO:0020037">
    <property type="term" value="F:heme binding"/>
    <property type="evidence" value="ECO:0007669"/>
    <property type="project" value="InterPro"/>
</dbReference>
<comment type="similarity">
    <text evidence="2">Belongs to the cytochrome P450 family.</text>
</comment>
<sequence>YGEIFSLYVFGKIITVVGKETSLEVISNHQSFNFLKASFDVNIIIIPLSTINIMEIWAGPKIRYIAYLLYQYNLFNGFNNRTIPLNLLFGRPDAFFENVKKVVRNELSNDLGQYTNKIQDALEKSISRYIGECKDQRCIKSPQLMLLQIVAIPAASIIVGEDLSNDEELINTFANLTRDIIPALSLPPFLNFIHPSLHANFFAFRLKYTGHLYKKHRQVITDRIMQIIKQRENKKEFGNTYEPPTNILQIFINLSDKDGLVDVEEVTDYIIDIIFAAIHTTSQTISSVLYEYGARPEYWNELLEENKKISCEIKDGCLTDQDVNKMVKLDSFIRETLRVWQPIVGLEHKAFNDSFTFSNGYQIPKGRNVLMDFVEIHGNHSDSNTFNGFQHIEKNSRATKTGREYLAFGLGRHAC</sequence>
<organism evidence="4 5">
    <name type="scientific">Cetraspora pellucida</name>
    <dbReference type="NCBI Taxonomy" id="1433469"/>
    <lineage>
        <taxon>Eukaryota</taxon>
        <taxon>Fungi</taxon>
        <taxon>Fungi incertae sedis</taxon>
        <taxon>Mucoromycota</taxon>
        <taxon>Glomeromycotina</taxon>
        <taxon>Glomeromycetes</taxon>
        <taxon>Diversisporales</taxon>
        <taxon>Gigasporaceae</taxon>
        <taxon>Cetraspora</taxon>
    </lineage>
</organism>
<dbReference type="SUPFAM" id="SSF48264">
    <property type="entry name" value="Cytochrome P450"/>
    <property type="match status" value="1"/>
</dbReference>